<organism evidence="1 2">
    <name type="scientific">Melia azedarach</name>
    <name type="common">Chinaberry tree</name>
    <dbReference type="NCBI Taxonomy" id="155640"/>
    <lineage>
        <taxon>Eukaryota</taxon>
        <taxon>Viridiplantae</taxon>
        <taxon>Streptophyta</taxon>
        <taxon>Embryophyta</taxon>
        <taxon>Tracheophyta</taxon>
        <taxon>Spermatophyta</taxon>
        <taxon>Magnoliopsida</taxon>
        <taxon>eudicotyledons</taxon>
        <taxon>Gunneridae</taxon>
        <taxon>Pentapetalae</taxon>
        <taxon>rosids</taxon>
        <taxon>malvids</taxon>
        <taxon>Sapindales</taxon>
        <taxon>Meliaceae</taxon>
        <taxon>Melia</taxon>
    </lineage>
</organism>
<evidence type="ECO:0000313" key="2">
    <source>
        <dbReference type="Proteomes" id="UP001164539"/>
    </source>
</evidence>
<name>A0ACC1XEB8_MELAZ</name>
<keyword evidence="1" id="KW-0687">Ribonucleoprotein</keyword>
<comment type="caution">
    <text evidence="1">The sequence shown here is derived from an EMBL/GenBank/DDBJ whole genome shotgun (WGS) entry which is preliminary data.</text>
</comment>
<proteinExistence type="predicted"/>
<keyword evidence="1" id="KW-0689">Ribosomal protein</keyword>
<reference evidence="1 2" key="1">
    <citation type="journal article" date="2023" name="Science">
        <title>Complex scaffold remodeling in plant triterpene biosynthesis.</title>
        <authorList>
            <person name="De La Pena R."/>
            <person name="Hodgson H."/>
            <person name="Liu J.C."/>
            <person name="Stephenson M.J."/>
            <person name="Martin A.C."/>
            <person name="Owen C."/>
            <person name="Harkess A."/>
            <person name="Leebens-Mack J."/>
            <person name="Jimenez L.E."/>
            <person name="Osbourn A."/>
            <person name="Sattely E.S."/>
        </authorList>
    </citation>
    <scope>NUCLEOTIDE SEQUENCE [LARGE SCALE GENOMIC DNA]</scope>
    <source>
        <strain evidence="2">cv. JPN11</strain>
        <tissue evidence="1">Leaf</tissue>
    </source>
</reference>
<keyword evidence="2" id="KW-1185">Reference proteome</keyword>
<gene>
    <name evidence="1" type="ORF">OWV82_019409</name>
</gene>
<dbReference type="EMBL" id="CM051403">
    <property type="protein sequence ID" value="KAJ4709645.1"/>
    <property type="molecule type" value="Genomic_DNA"/>
</dbReference>
<sequence>MPSHKTFRIKKKLAKKMRQNRPIPHWIRMRTDNTIRDSRKLSINILRGLSRKNNYLNHSMQTDFIEDGREHSFIHLDHSVLIYTLLTNAKEGNENWLVCECIFTNTLGGKMKLVRLSYLLKQFSACLRYADELLYNFVYLEVRG</sequence>
<protein>
    <submittedName>
        <fullName evidence="1">60S ribosomal protein L39</fullName>
    </submittedName>
</protein>
<evidence type="ECO:0000313" key="1">
    <source>
        <dbReference type="EMBL" id="KAJ4709645.1"/>
    </source>
</evidence>
<accession>A0ACC1XEB8</accession>
<dbReference type="Proteomes" id="UP001164539">
    <property type="component" value="Chromosome 10"/>
</dbReference>